<gene>
    <name evidence="2" type="ORF">BOA8489_04053</name>
</gene>
<proteinExistence type="predicted"/>
<dbReference type="EMBL" id="FXXQ01000052">
    <property type="protein sequence ID" value="SMX25908.1"/>
    <property type="molecule type" value="Genomic_DNA"/>
</dbReference>
<dbReference type="AlphaFoldDB" id="A0A238J5C4"/>
<feature type="region of interest" description="Disordered" evidence="1">
    <location>
        <begin position="29"/>
        <end position="60"/>
    </location>
</feature>
<organism evidence="2 3">
    <name type="scientific">Boseongicola aestuarii</name>
    <dbReference type="NCBI Taxonomy" id="1470561"/>
    <lineage>
        <taxon>Bacteria</taxon>
        <taxon>Pseudomonadati</taxon>
        <taxon>Pseudomonadota</taxon>
        <taxon>Alphaproteobacteria</taxon>
        <taxon>Rhodobacterales</taxon>
        <taxon>Paracoccaceae</taxon>
        <taxon>Boseongicola</taxon>
    </lineage>
</organism>
<name>A0A238J5C4_9RHOB</name>
<evidence type="ECO:0000256" key="1">
    <source>
        <dbReference type="SAM" id="MobiDB-lite"/>
    </source>
</evidence>
<dbReference type="Proteomes" id="UP000201838">
    <property type="component" value="Unassembled WGS sequence"/>
</dbReference>
<evidence type="ECO:0000313" key="2">
    <source>
        <dbReference type="EMBL" id="SMX25908.1"/>
    </source>
</evidence>
<reference evidence="2 3" key="1">
    <citation type="submission" date="2017-05" db="EMBL/GenBank/DDBJ databases">
        <authorList>
            <person name="Song R."/>
            <person name="Chenine A.L."/>
            <person name="Ruprecht R.M."/>
        </authorList>
    </citation>
    <scope>NUCLEOTIDE SEQUENCE [LARGE SCALE GENOMIC DNA]</scope>
    <source>
        <strain evidence="2 3">CECT 8489</strain>
    </source>
</reference>
<keyword evidence="3" id="KW-1185">Reference proteome</keyword>
<feature type="region of interest" description="Disordered" evidence="1">
    <location>
        <begin position="94"/>
        <end position="115"/>
    </location>
</feature>
<sequence length="129" mass="14915">MEFRLRSERSKLALADERHFDCMSFRQILQPNTQGQRHSAGDPLRTKAHPNSHTLREVVDRDGYNEEPYLAERDRIRSFASCIEVLVRQGLFQSRNQRHSGEYPNDSDSSGDSTLAIHLTRRLDCGNDE</sequence>
<evidence type="ECO:0000313" key="3">
    <source>
        <dbReference type="Proteomes" id="UP000201838"/>
    </source>
</evidence>
<accession>A0A238J5C4</accession>
<protein>
    <submittedName>
        <fullName evidence="2">Uncharacterized protein</fullName>
    </submittedName>
</protein>